<protein>
    <submittedName>
        <fullName evidence="1">Uncharacterized protein</fullName>
    </submittedName>
</protein>
<dbReference type="EMBL" id="CABPRU010000019">
    <property type="protein sequence ID" value="VVE52876.1"/>
    <property type="molecule type" value="Genomic_DNA"/>
</dbReference>
<organism evidence="1 2">
    <name type="scientific">Pandoraea terrigena</name>
    <dbReference type="NCBI Taxonomy" id="2508292"/>
    <lineage>
        <taxon>Bacteria</taxon>
        <taxon>Pseudomonadati</taxon>
        <taxon>Pseudomonadota</taxon>
        <taxon>Betaproteobacteria</taxon>
        <taxon>Burkholderiales</taxon>
        <taxon>Burkholderiaceae</taxon>
        <taxon>Pandoraea</taxon>
    </lineage>
</organism>
<dbReference type="AlphaFoldDB" id="A0A5E4YVS6"/>
<proteinExistence type="predicted"/>
<name>A0A5E4YVS6_9BURK</name>
<dbReference type="Proteomes" id="UP000334380">
    <property type="component" value="Unassembled WGS sequence"/>
</dbReference>
<gene>
    <name evidence="1" type="ORF">PTE31013_04846</name>
</gene>
<sequence>MTFPRYTEGKNLFVPLASWDALKGRSDEQPFCDMIEAARKTIQADGAFIVYRESTTEIIYRCDRISELESAIEEQSNG</sequence>
<keyword evidence="2" id="KW-1185">Reference proteome</keyword>
<evidence type="ECO:0000313" key="2">
    <source>
        <dbReference type="Proteomes" id="UP000334380"/>
    </source>
</evidence>
<dbReference type="RefSeq" id="WP_150615154.1">
    <property type="nucleotide sequence ID" value="NZ_CABPRU010000019.1"/>
</dbReference>
<reference evidence="1 2" key="1">
    <citation type="submission" date="2019-08" db="EMBL/GenBank/DDBJ databases">
        <authorList>
            <person name="Peeters C."/>
        </authorList>
    </citation>
    <scope>NUCLEOTIDE SEQUENCE [LARGE SCALE GENOMIC DNA]</scope>
    <source>
        <strain evidence="1 2">LMG 31013</strain>
    </source>
</reference>
<accession>A0A5E4YVS6</accession>
<evidence type="ECO:0000313" key="1">
    <source>
        <dbReference type="EMBL" id="VVE52876.1"/>
    </source>
</evidence>